<dbReference type="GeneID" id="70233666"/>
<organism evidence="1 2">
    <name type="scientific">Ogataea philodendri</name>
    <dbReference type="NCBI Taxonomy" id="1378263"/>
    <lineage>
        <taxon>Eukaryota</taxon>
        <taxon>Fungi</taxon>
        <taxon>Dikarya</taxon>
        <taxon>Ascomycota</taxon>
        <taxon>Saccharomycotina</taxon>
        <taxon>Pichiomycetes</taxon>
        <taxon>Pichiales</taxon>
        <taxon>Pichiaceae</taxon>
        <taxon>Ogataea</taxon>
    </lineage>
</organism>
<protein>
    <submittedName>
        <fullName evidence="1">Uncharacterized protein</fullName>
    </submittedName>
</protein>
<keyword evidence="2" id="KW-1185">Reference proteome</keyword>
<name>A0A9P8PAF1_9ASCO</name>
<comment type="caution">
    <text evidence="1">The sequence shown here is derived from an EMBL/GenBank/DDBJ whole genome shotgun (WGS) entry which is preliminary data.</text>
</comment>
<gene>
    <name evidence="1" type="ORF">OGAPHI_001699</name>
</gene>
<dbReference type="Proteomes" id="UP000769157">
    <property type="component" value="Unassembled WGS sequence"/>
</dbReference>
<reference evidence="1" key="1">
    <citation type="journal article" date="2021" name="Open Biol.">
        <title>Shared evolutionary footprints suggest mitochondrial oxidative damage underlies multiple complex I losses in fungi.</title>
        <authorList>
            <person name="Schikora-Tamarit M.A."/>
            <person name="Marcet-Houben M."/>
            <person name="Nosek J."/>
            <person name="Gabaldon T."/>
        </authorList>
    </citation>
    <scope>NUCLEOTIDE SEQUENCE</scope>
    <source>
        <strain evidence="1">CBS6075</strain>
    </source>
</reference>
<accession>A0A9P8PAF1</accession>
<reference evidence="1" key="2">
    <citation type="submission" date="2021-01" db="EMBL/GenBank/DDBJ databases">
        <authorList>
            <person name="Schikora-Tamarit M.A."/>
        </authorList>
    </citation>
    <scope>NUCLEOTIDE SEQUENCE</scope>
    <source>
        <strain evidence="1">CBS6075</strain>
    </source>
</reference>
<dbReference type="EMBL" id="JAEUBE010000158">
    <property type="protein sequence ID" value="KAH3667945.1"/>
    <property type="molecule type" value="Genomic_DNA"/>
</dbReference>
<sequence length="133" mass="14155">MKDSPESPEAKIKFPKSGWWLNISCLSGESVHQHVLVFTKGLSLNSGMVSLKNSRIASADSVGIALTNKGMDSPSEFKLMYPGNSLQIFNSSFSSGSKKNPRSAFIITGNPLNFLASSVVTLICASVNPLACS</sequence>
<evidence type="ECO:0000313" key="2">
    <source>
        <dbReference type="Proteomes" id="UP000769157"/>
    </source>
</evidence>
<evidence type="ECO:0000313" key="1">
    <source>
        <dbReference type="EMBL" id="KAH3667945.1"/>
    </source>
</evidence>
<proteinExistence type="predicted"/>
<dbReference type="RefSeq" id="XP_046062359.1">
    <property type="nucleotide sequence ID" value="XM_046202489.1"/>
</dbReference>
<dbReference type="AlphaFoldDB" id="A0A9P8PAF1"/>